<organism evidence="2">
    <name type="scientific">Sulfurisphaera javensis</name>
    <dbReference type="NCBI Taxonomy" id="2049879"/>
    <lineage>
        <taxon>Archaea</taxon>
        <taxon>Thermoproteota</taxon>
        <taxon>Thermoprotei</taxon>
        <taxon>Sulfolobales</taxon>
        <taxon>Sulfolobaceae</taxon>
        <taxon>Sulfurisphaera</taxon>
    </lineage>
</organism>
<evidence type="ECO:0000313" key="2">
    <source>
        <dbReference type="EMBL" id="BFH74265.1"/>
    </source>
</evidence>
<sequence>MYGTLTPFYAKILKGKLSNEKAFYIAWTTAPYLVSYFYSPTLLYPFLIIFNLISYNFAIKRKINLLIFTLFSTAILGELIYSLVFHHTNYA</sequence>
<name>A0AAT9GTL0_9CREN</name>
<keyword evidence="1" id="KW-0472">Membrane</keyword>
<feature type="transmembrane region" description="Helical" evidence="1">
    <location>
        <begin position="65"/>
        <end position="85"/>
    </location>
</feature>
<reference evidence="2" key="1">
    <citation type="submission" date="2024-03" db="EMBL/GenBank/DDBJ databases">
        <title>Complete genome sequence of Sulfurisphaera javensis strain KD-1.</title>
        <authorList>
            <person name="Sakai H."/>
            <person name="Nur N."/>
            <person name="Suwanto A."/>
            <person name="Kurosawa N."/>
        </authorList>
    </citation>
    <scope>NUCLEOTIDE SEQUENCE</scope>
    <source>
        <strain evidence="2">KD-1</strain>
    </source>
</reference>
<accession>A0AAT9GTL0</accession>
<evidence type="ECO:0000256" key="1">
    <source>
        <dbReference type="SAM" id="Phobius"/>
    </source>
</evidence>
<dbReference type="AlphaFoldDB" id="A0AAT9GTL0"/>
<dbReference type="EMBL" id="AP031322">
    <property type="protein sequence ID" value="BFH74265.1"/>
    <property type="molecule type" value="Genomic_DNA"/>
</dbReference>
<proteinExistence type="predicted"/>
<protein>
    <submittedName>
        <fullName evidence="2">Uncharacterized protein</fullName>
    </submittedName>
</protein>
<keyword evidence="1" id="KW-0812">Transmembrane</keyword>
<gene>
    <name evidence="2" type="ORF">SJAV_22090</name>
</gene>
<feature type="transmembrane region" description="Helical" evidence="1">
    <location>
        <begin position="33"/>
        <end position="53"/>
    </location>
</feature>
<keyword evidence="1" id="KW-1133">Transmembrane helix</keyword>
<dbReference type="KEGG" id="sjv:SJAV_22090"/>